<reference evidence="1" key="1">
    <citation type="journal article" date="2023" name="IScience">
        <title>Live-bearing cockroach genome reveals convergent evolutionary mechanisms linked to viviparity in insects and beyond.</title>
        <authorList>
            <person name="Fouks B."/>
            <person name="Harrison M.C."/>
            <person name="Mikhailova A.A."/>
            <person name="Marchal E."/>
            <person name="English S."/>
            <person name="Carruthers M."/>
            <person name="Jennings E.C."/>
            <person name="Chiamaka E.L."/>
            <person name="Frigard R.A."/>
            <person name="Pippel M."/>
            <person name="Attardo G.M."/>
            <person name="Benoit J.B."/>
            <person name="Bornberg-Bauer E."/>
            <person name="Tobe S.S."/>
        </authorList>
    </citation>
    <scope>NUCLEOTIDE SEQUENCE</scope>
    <source>
        <strain evidence="1">Stay&amp;Tobe</strain>
    </source>
</reference>
<evidence type="ECO:0000313" key="1">
    <source>
        <dbReference type="EMBL" id="KAJ9588403.1"/>
    </source>
</evidence>
<sequence length="61" mass="7236">HLYDGNQAFQTGFWTTLNLNLSSLHLMSHVLELWYGQLFAVWNLSHCRLQVRVHHYVLILT</sequence>
<keyword evidence="2" id="KW-1185">Reference proteome</keyword>
<reference evidence="1" key="2">
    <citation type="submission" date="2023-05" db="EMBL/GenBank/DDBJ databases">
        <authorList>
            <person name="Fouks B."/>
        </authorList>
    </citation>
    <scope>NUCLEOTIDE SEQUENCE</scope>
    <source>
        <strain evidence="1">Stay&amp;Tobe</strain>
        <tissue evidence="1">Testes</tissue>
    </source>
</reference>
<feature type="non-terminal residue" evidence="1">
    <location>
        <position position="61"/>
    </location>
</feature>
<protein>
    <submittedName>
        <fullName evidence="1">Uncharacterized protein</fullName>
    </submittedName>
</protein>
<gene>
    <name evidence="1" type="ORF">L9F63_018215</name>
</gene>
<proteinExistence type="predicted"/>
<feature type="non-terminal residue" evidence="1">
    <location>
        <position position="1"/>
    </location>
</feature>
<organism evidence="1 2">
    <name type="scientific">Diploptera punctata</name>
    <name type="common">Pacific beetle cockroach</name>
    <dbReference type="NCBI Taxonomy" id="6984"/>
    <lineage>
        <taxon>Eukaryota</taxon>
        <taxon>Metazoa</taxon>
        <taxon>Ecdysozoa</taxon>
        <taxon>Arthropoda</taxon>
        <taxon>Hexapoda</taxon>
        <taxon>Insecta</taxon>
        <taxon>Pterygota</taxon>
        <taxon>Neoptera</taxon>
        <taxon>Polyneoptera</taxon>
        <taxon>Dictyoptera</taxon>
        <taxon>Blattodea</taxon>
        <taxon>Blaberoidea</taxon>
        <taxon>Blaberidae</taxon>
        <taxon>Diplopterinae</taxon>
        <taxon>Diploptera</taxon>
    </lineage>
</organism>
<dbReference type="Proteomes" id="UP001233999">
    <property type="component" value="Unassembled WGS sequence"/>
</dbReference>
<dbReference type="EMBL" id="JASPKZ010005683">
    <property type="protein sequence ID" value="KAJ9588403.1"/>
    <property type="molecule type" value="Genomic_DNA"/>
</dbReference>
<name>A0AAD8EFF9_DIPPU</name>
<evidence type="ECO:0000313" key="2">
    <source>
        <dbReference type="Proteomes" id="UP001233999"/>
    </source>
</evidence>
<comment type="caution">
    <text evidence="1">The sequence shown here is derived from an EMBL/GenBank/DDBJ whole genome shotgun (WGS) entry which is preliminary data.</text>
</comment>
<dbReference type="AlphaFoldDB" id="A0AAD8EFF9"/>
<accession>A0AAD8EFF9</accession>